<dbReference type="EMBL" id="JAJGCB010000003">
    <property type="protein sequence ID" value="KAJ8994251.1"/>
    <property type="molecule type" value="Genomic_DNA"/>
</dbReference>
<name>A0AAN6EYV6_EXODE</name>
<proteinExistence type="predicted"/>
<organism evidence="1 2">
    <name type="scientific">Exophiala dermatitidis</name>
    <name type="common">Black yeast-like fungus</name>
    <name type="synonym">Wangiella dermatitidis</name>
    <dbReference type="NCBI Taxonomy" id="5970"/>
    <lineage>
        <taxon>Eukaryota</taxon>
        <taxon>Fungi</taxon>
        <taxon>Dikarya</taxon>
        <taxon>Ascomycota</taxon>
        <taxon>Pezizomycotina</taxon>
        <taxon>Eurotiomycetes</taxon>
        <taxon>Chaetothyriomycetidae</taxon>
        <taxon>Chaetothyriales</taxon>
        <taxon>Herpotrichiellaceae</taxon>
        <taxon>Exophiala</taxon>
    </lineage>
</organism>
<evidence type="ECO:0000313" key="1">
    <source>
        <dbReference type="EMBL" id="KAJ8994251.1"/>
    </source>
</evidence>
<sequence>MGQQVCSYRYQQRSARKQKYLGIWINLVTQTSLTQAYSCAPWKAAKLTDEAKAAEKERRIKEAIENSDLTADKSLGEDDKYNTVIEDQYKSTSFPSDITYPAQLISEDGSKIYHGSFARIQFHVSEHISSLQIILGNLDKRHKDVSQFKATIRFPATAIRMMQIVENDKHGEYLSKDLDNKCWYMGINYNACYRLITSYITDEDFRDLV</sequence>
<protein>
    <submittedName>
        <fullName evidence="1">Uncharacterized protein</fullName>
    </submittedName>
</protein>
<reference evidence="1" key="1">
    <citation type="submission" date="2023-01" db="EMBL/GenBank/DDBJ databases">
        <title>Exophiala dermititidis isolated from Cystic Fibrosis Patient.</title>
        <authorList>
            <person name="Kurbessoian T."/>
            <person name="Crocker A."/>
            <person name="Murante D."/>
            <person name="Hogan D.A."/>
            <person name="Stajich J.E."/>
        </authorList>
    </citation>
    <scope>NUCLEOTIDE SEQUENCE</scope>
    <source>
        <strain evidence="1">Ex8</strain>
    </source>
</reference>
<comment type="caution">
    <text evidence="1">The sequence shown here is derived from an EMBL/GenBank/DDBJ whole genome shotgun (WGS) entry which is preliminary data.</text>
</comment>
<gene>
    <name evidence="1" type="ORF">HRR80_002746</name>
</gene>
<evidence type="ECO:0000313" key="2">
    <source>
        <dbReference type="Proteomes" id="UP001161757"/>
    </source>
</evidence>
<accession>A0AAN6EYV6</accession>
<dbReference type="AlphaFoldDB" id="A0AAN6EYV6"/>
<dbReference type="Proteomes" id="UP001161757">
    <property type="component" value="Unassembled WGS sequence"/>
</dbReference>